<keyword evidence="3" id="KW-1185">Reference proteome</keyword>
<feature type="domain" description="Tll0287-like" evidence="1">
    <location>
        <begin position="68"/>
        <end position="213"/>
    </location>
</feature>
<evidence type="ECO:0000259" key="1">
    <source>
        <dbReference type="Pfam" id="PF11845"/>
    </source>
</evidence>
<name>A0ABW5CXK7_9BACT</name>
<dbReference type="PROSITE" id="PS00430">
    <property type="entry name" value="TONB_DEPENDENT_REC_1"/>
    <property type="match status" value="1"/>
</dbReference>
<dbReference type="EMBL" id="JBHUIM010000001">
    <property type="protein sequence ID" value="MFD2246795.1"/>
    <property type="molecule type" value="Genomic_DNA"/>
</dbReference>
<protein>
    <submittedName>
        <fullName evidence="2">DUF3365 domain-containing protein</fullName>
    </submittedName>
</protein>
<dbReference type="InterPro" id="IPR021796">
    <property type="entry name" value="Tll0287-like_dom"/>
</dbReference>
<dbReference type="Pfam" id="PF11845">
    <property type="entry name" value="Tll0287-like"/>
    <property type="match status" value="1"/>
</dbReference>
<evidence type="ECO:0000313" key="2">
    <source>
        <dbReference type="EMBL" id="MFD2246795.1"/>
    </source>
</evidence>
<proteinExistence type="predicted"/>
<evidence type="ECO:0000313" key="3">
    <source>
        <dbReference type="Proteomes" id="UP001597374"/>
    </source>
</evidence>
<reference evidence="3" key="1">
    <citation type="journal article" date="2019" name="Int. J. Syst. Evol. Microbiol.">
        <title>The Global Catalogue of Microorganisms (GCM) 10K type strain sequencing project: providing services to taxonomists for standard genome sequencing and annotation.</title>
        <authorList>
            <consortium name="The Broad Institute Genomics Platform"/>
            <consortium name="The Broad Institute Genome Sequencing Center for Infectious Disease"/>
            <person name="Wu L."/>
            <person name="Ma J."/>
        </authorList>
    </citation>
    <scope>NUCLEOTIDE SEQUENCE [LARGE SCALE GENOMIC DNA]</scope>
    <source>
        <strain evidence="3">CGMCC 4.1782</strain>
    </source>
</reference>
<comment type="caution">
    <text evidence="2">The sequence shown here is derived from an EMBL/GenBank/DDBJ whole genome shotgun (WGS) entry which is preliminary data.</text>
</comment>
<accession>A0ABW5CXK7</accession>
<dbReference type="PROSITE" id="PS51257">
    <property type="entry name" value="PROKAR_LIPOPROTEIN"/>
    <property type="match status" value="1"/>
</dbReference>
<dbReference type="InterPro" id="IPR010916">
    <property type="entry name" value="TonB_box_CS"/>
</dbReference>
<sequence>MAKKMFNCRTFLISITFLGASIVSGCDLKVKPIEGGKEIAQEVERHKIKRLTQNDILKAAQKAGDSVVVVAQQELDARLQEELQKGGVAAAMAYCQPENYEAVNALEEKFGATAQRTGTRLRNPANKAGGQAAAILAQYEKGALKEPQVVALNNEELLYTSPIYIRNQNCLNCHGTIGQNIAAADYEKIKQKYPTDAATGYQTGELRGMWHITFRKKEFIAYLNDQPKKSRRRR</sequence>
<gene>
    <name evidence="2" type="ORF">ACFSKP_11055</name>
</gene>
<dbReference type="RefSeq" id="WP_250428573.1">
    <property type="nucleotide sequence ID" value="NZ_JALPRR010000001.1"/>
</dbReference>
<organism evidence="2 3">
    <name type="scientific">Pontibacter ruber</name>
    <dbReference type="NCBI Taxonomy" id="1343895"/>
    <lineage>
        <taxon>Bacteria</taxon>
        <taxon>Pseudomonadati</taxon>
        <taxon>Bacteroidota</taxon>
        <taxon>Cytophagia</taxon>
        <taxon>Cytophagales</taxon>
        <taxon>Hymenobacteraceae</taxon>
        <taxon>Pontibacter</taxon>
    </lineage>
</organism>
<dbReference type="Proteomes" id="UP001597374">
    <property type="component" value="Unassembled WGS sequence"/>
</dbReference>